<organism evidence="1 2">
    <name type="scientific">Nesidiocoris tenuis</name>
    <dbReference type="NCBI Taxonomy" id="355587"/>
    <lineage>
        <taxon>Eukaryota</taxon>
        <taxon>Metazoa</taxon>
        <taxon>Ecdysozoa</taxon>
        <taxon>Arthropoda</taxon>
        <taxon>Hexapoda</taxon>
        <taxon>Insecta</taxon>
        <taxon>Pterygota</taxon>
        <taxon>Neoptera</taxon>
        <taxon>Paraneoptera</taxon>
        <taxon>Hemiptera</taxon>
        <taxon>Heteroptera</taxon>
        <taxon>Panheteroptera</taxon>
        <taxon>Cimicomorpha</taxon>
        <taxon>Miridae</taxon>
        <taxon>Dicyphina</taxon>
        <taxon>Nesidiocoris</taxon>
    </lineage>
</organism>
<name>A0A6H5GK68_9HEMI</name>
<sequence>MFSLKCGSKSKCLCRVAAIEVVPRIWMCIAARRGRKLRGKVWSRFGIVLREPYKD</sequence>
<evidence type="ECO:0000313" key="2">
    <source>
        <dbReference type="Proteomes" id="UP000479000"/>
    </source>
</evidence>
<reference evidence="1 2" key="1">
    <citation type="submission" date="2020-02" db="EMBL/GenBank/DDBJ databases">
        <authorList>
            <person name="Ferguson B K."/>
        </authorList>
    </citation>
    <scope>NUCLEOTIDE SEQUENCE [LARGE SCALE GENOMIC DNA]</scope>
</reference>
<protein>
    <submittedName>
        <fullName evidence="1">Uncharacterized protein</fullName>
    </submittedName>
</protein>
<feature type="non-terminal residue" evidence="1">
    <location>
        <position position="55"/>
    </location>
</feature>
<dbReference type="AlphaFoldDB" id="A0A6H5GK68"/>
<gene>
    <name evidence="1" type="ORF">NTEN_LOCUS9844</name>
</gene>
<accession>A0A6H5GK68</accession>
<proteinExistence type="predicted"/>
<keyword evidence="2" id="KW-1185">Reference proteome</keyword>
<evidence type="ECO:0000313" key="1">
    <source>
        <dbReference type="EMBL" id="CAB0004367.1"/>
    </source>
</evidence>
<dbReference type="Proteomes" id="UP000479000">
    <property type="component" value="Unassembled WGS sequence"/>
</dbReference>
<dbReference type="EMBL" id="CADCXU010014880">
    <property type="protein sequence ID" value="CAB0004367.1"/>
    <property type="molecule type" value="Genomic_DNA"/>
</dbReference>